<dbReference type="InterPro" id="IPR016185">
    <property type="entry name" value="PreATP-grasp_dom_sf"/>
</dbReference>
<dbReference type="NCBIfam" id="NF004679">
    <property type="entry name" value="PRK06019.1-5"/>
    <property type="match status" value="1"/>
</dbReference>
<dbReference type="InterPro" id="IPR005875">
    <property type="entry name" value="PurK"/>
</dbReference>
<dbReference type="SUPFAM" id="SSF56059">
    <property type="entry name" value="Glutathione synthetase ATP-binding domain-like"/>
    <property type="match status" value="1"/>
</dbReference>
<dbReference type="GO" id="GO:0005524">
    <property type="term" value="F:ATP binding"/>
    <property type="evidence" value="ECO:0007669"/>
    <property type="project" value="UniProtKB-UniRule"/>
</dbReference>
<feature type="domain" description="ATP-grasp" evidence="7">
    <location>
        <begin position="117"/>
        <end position="304"/>
    </location>
</feature>
<dbReference type="FunFam" id="3.40.50.20:FF:000016">
    <property type="entry name" value="N5-carboxyaminoimidazole ribonucleotide synthase"/>
    <property type="match status" value="1"/>
</dbReference>
<keyword evidence="1 5" id="KW-0436">Ligase</keyword>
<organism evidence="8 9">
    <name type="scientific">Tepidicaulis marinus</name>
    <dbReference type="NCBI Taxonomy" id="1333998"/>
    <lineage>
        <taxon>Bacteria</taxon>
        <taxon>Pseudomonadati</taxon>
        <taxon>Pseudomonadota</taxon>
        <taxon>Alphaproteobacteria</taxon>
        <taxon>Hyphomicrobiales</taxon>
        <taxon>Parvibaculaceae</taxon>
        <taxon>Tepidicaulis</taxon>
    </lineage>
</organism>
<feature type="binding site" evidence="5">
    <location>
        <begin position="188"/>
        <end position="191"/>
    </location>
    <ligand>
        <name>ATP</name>
        <dbReference type="ChEBI" id="CHEBI:30616"/>
    </ligand>
</feature>
<dbReference type="STRING" id="1333998.M2A_2144"/>
<comment type="subunit">
    <text evidence="5 6">Homodimer.</text>
</comment>
<feature type="binding site" evidence="5">
    <location>
        <position position="153"/>
    </location>
    <ligand>
        <name>ATP</name>
        <dbReference type="ChEBI" id="CHEBI:30616"/>
    </ligand>
</feature>
<dbReference type="PROSITE" id="PS50975">
    <property type="entry name" value="ATP_GRASP"/>
    <property type="match status" value="1"/>
</dbReference>
<dbReference type="PANTHER" id="PTHR11609">
    <property type="entry name" value="PURINE BIOSYNTHESIS PROTEIN 6/7, PUR6/7"/>
    <property type="match status" value="1"/>
</dbReference>
<dbReference type="EMBL" id="BBIO01000011">
    <property type="protein sequence ID" value="GAK45645.1"/>
    <property type="molecule type" value="Genomic_DNA"/>
</dbReference>
<feature type="binding site" evidence="5">
    <location>
        <position position="219"/>
    </location>
    <ligand>
        <name>ATP</name>
        <dbReference type="ChEBI" id="CHEBI:30616"/>
    </ligand>
</feature>
<dbReference type="GO" id="GO:0004638">
    <property type="term" value="F:phosphoribosylaminoimidazole carboxylase activity"/>
    <property type="evidence" value="ECO:0007669"/>
    <property type="project" value="InterPro"/>
</dbReference>
<evidence type="ECO:0000256" key="5">
    <source>
        <dbReference type="HAMAP-Rule" id="MF_01928"/>
    </source>
</evidence>
<comment type="pathway">
    <text evidence="5 6">Purine metabolism; IMP biosynthesis via de novo pathway; 5-amino-1-(5-phospho-D-ribosyl)imidazole-4-carboxylate from 5-amino-1-(5-phospho-D-ribosyl)imidazole (N5-CAIR route): step 1/2.</text>
</comment>
<dbReference type="Pfam" id="PF22660">
    <property type="entry name" value="RS_preATP-grasp-like"/>
    <property type="match status" value="1"/>
</dbReference>
<dbReference type="EC" id="6.3.4.18" evidence="5 6"/>
<dbReference type="NCBIfam" id="TIGR01161">
    <property type="entry name" value="purK"/>
    <property type="match status" value="1"/>
</dbReference>
<dbReference type="Pfam" id="PF02222">
    <property type="entry name" value="ATP-grasp"/>
    <property type="match status" value="1"/>
</dbReference>
<dbReference type="RefSeq" id="WP_045447088.1">
    <property type="nucleotide sequence ID" value="NZ_BBIO01000011.1"/>
</dbReference>
<dbReference type="AlphaFoldDB" id="A0A081BC77"/>
<comment type="similarity">
    <text evidence="5 6">Belongs to the PurK/PurT family.</text>
</comment>
<feature type="binding site" evidence="5">
    <location>
        <position position="113"/>
    </location>
    <ligand>
        <name>ATP</name>
        <dbReference type="ChEBI" id="CHEBI:30616"/>
    </ligand>
</feature>
<reference evidence="8 9" key="1">
    <citation type="submission" date="2014-07" db="EMBL/GenBank/DDBJ databases">
        <title>Tepidicaulis marinum gen. nov., sp. nov., a novel marine bacterium denitrifying nitrate to nitrous oxide strictly under microaerobic conditions.</title>
        <authorList>
            <person name="Takeuchi M."/>
            <person name="Yamagishi T."/>
            <person name="Kamagata Y."/>
            <person name="Oshima K."/>
            <person name="Hattori M."/>
            <person name="Katayama T."/>
            <person name="Hanada S."/>
            <person name="Tamaki H."/>
            <person name="Marumo K."/>
            <person name="Maeda H."/>
            <person name="Nedachi M."/>
            <person name="Iwasaki W."/>
            <person name="Suwa Y."/>
            <person name="Sakata S."/>
        </authorList>
    </citation>
    <scope>NUCLEOTIDE SEQUENCE [LARGE SCALE GENOMIC DNA]</scope>
    <source>
        <strain evidence="8 9">MA2</strain>
    </source>
</reference>
<dbReference type="InterPro" id="IPR011054">
    <property type="entry name" value="Rudment_hybrid_motif"/>
</dbReference>
<dbReference type="GO" id="GO:0034028">
    <property type="term" value="F:5-(carboxyamino)imidazole ribonucleotide synthase activity"/>
    <property type="evidence" value="ECO:0007669"/>
    <property type="project" value="UniProtKB-UniRule"/>
</dbReference>
<comment type="catalytic activity">
    <reaction evidence="5 6">
        <text>5-amino-1-(5-phospho-beta-D-ribosyl)imidazole + hydrogencarbonate + ATP = 5-carboxyamino-1-(5-phospho-D-ribosyl)imidazole + ADP + phosphate + 2 H(+)</text>
        <dbReference type="Rhea" id="RHEA:19317"/>
        <dbReference type="ChEBI" id="CHEBI:15378"/>
        <dbReference type="ChEBI" id="CHEBI:17544"/>
        <dbReference type="ChEBI" id="CHEBI:30616"/>
        <dbReference type="ChEBI" id="CHEBI:43474"/>
        <dbReference type="ChEBI" id="CHEBI:58730"/>
        <dbReference type="ChEBI" id="CHEBI:137981"/>
        <dbReference type="ChEBI" id="CHEBI:456216"/>
        <dbReference type="EC" id="6.3.4.18"/>
    </reaction>
</comment>
<dbReference type="Proteomes" id="UP000028702">
    <property type="component" value="Unassembled WGS sequence"/>
</dbReference>
<dbReference type="FunFam" id="3.30.1490.20:FF:000015">
    <property type="entry name" value="N5-carboxyaminoimidazole ribonucleotide synthase"/>
    <property type="match status" value="1"/>
</dbReference>
<keyword evidence="3 5" id="KW-0658">Purine biosynthesis</keyword>
<evidence type="ECO:0000256" key="4">
    <source>
        <dbReference type="ARBA" id="ARBA00022840"/>
    </source>
</evidence>
<dbReference type="InterPro" id="IPR003135">
    <property type="entry name" value="ATP-grasp_carboxylate-amine"/>
</dbReference>
<dbReference type="InterPro" id="IPR013815">
    <property type="entry name" value="ATP_grasp_subdomain_1"/>
</dbReference>
<protein>
    <recommendedName>
        <fullName evidence="5 6">N5-carboxyaminoimidazole ribonucleotide synthase</fullName>
        <shortName evidence="5 6">N5-CAIR synthase</shortName>
        <ecNumber evidence="5 6">6.3.4.18</ecNumber>
    </recommendedName>
    <alternativeName>
        <fullName evidence="5 6">5-(carboxyamino)imidazole ribonucleotide synthetase</fullName>
    </alternativeName>
</protein>
<dbReference type="SUPFAM" id="SSF51246">
    <property type="entry name" value="Rudiment single hybrid motif"/>
    <property type="match status" value="1"/>
</dbReference>
<accession>A0A081BC77</accession>
<gene>
    <name evidence="5 6" type="primary">purK</name>
    <name evidence="8" type="ORF">M2A_2144</name>
</gene>
<dbReference type="UniPathway" id="UPA00074">
    <property type="reaction ID" value="UER00942"/>
</dbReference>
<proteinExistence type="inferred from homology"/>
<evidence type="ECO:0000256" key="3">
    <source>
        <dbReference type="ARBA" id="ARBA00022755"/>
    </source>
</evidence>
<dbReference type="SUPFAM" id="SSF52440">
    <property type="entry name" value="PreATP-grasp domain"/>
    <property type="match status" value="1"/>
</dbReference>
<dbReference type="FunFam" id="3.30.470.20:FF:000029">
    <property type="entry name" value="N5-carboxyaminoimidazole ribonucleotide synthase"/>
    <property type="match status" value="1"/>
</dbReference>
<comment type="function">
    <text evidence="5">Catalyzes the ATP-dependent conversion of 5-aminoimidazole ribonucleotide (AIR) and HCO(3)(-) to N5-carboxyaminoimidazole ribonucleotide (N5-CAIR).</text>
</comment>
<evidence type="ECO:0000256" key="1">
    <source>
        <dbReference type="ARBA" id="ARBA00022598"/>
    </source>
</evidence>
<evidence type="ECO:0000313" key="9">
    <source>
        <dbReference type="Proteomes" id="UP000028702"/>
    </source>
</evidence>
<name>A0A081BC77_9HYPH</name>
<dbReference type="NCBIfam" id="NF004676">
    <property type="entry name" value="PRK06019.1-2"/>
    <property type="match status" value="1"/>
</dbReference>
<dbReference type="GO" id="GO:0005829">
    <property type="term" value="C:cytosol"/>
    <property type="evidence" value="ECO:0007669"/>
    <property type="project" value="TreeGrafter"/>
</dbReference>
<dbReference type="PANTHER" id="PTHR11609:SF5">
    <property type="entry name" value="PHOSPHORIBOSYLAMINOIMIDAZOLE CARBOXYLASE"/>
    <property type="match status" value="1"/>
</dbReference>
<comment type="caution">
    <text evidence="8">The sequence shown here is derived from an EMBL/GenBank/DDBJ whole genome shotgun (WGS) entry which is preliminary data.</text>
</comment>
<dbReference type="InterPro" id="IPR040686">
    <property type="entry name" value="PurK_C"/>
</dbReference>
<dbReference type="HAMAP" id="MF_01928">
    <property type="entry name" value="PurK"/>
    <property type="match status" value="1"/>
</dbReference>
<dbReference type="Gene3D" id="3.30.1490.20">
    <property type="entry name" value="ATP-grasp fold, A domain"/>
    <property type="match status" value="1"/>
</dbReference>
<dbReference type="eggNOG" id="COG0026">
    <property type="taxonomic scope" value="Bacteria"/>
</dbReference>
<keyword evidence="9" id="KW-1185">Reference proteome</keyword>
<feature type="binding site" evidence="5">
    <location>
        <begin position="158"/>
        <end position="164"/>
    </location>
    <ligand>
        <name>ATP</name>
        <dbReference type="ChEBI" id="CHEBI:30616"/>
    </ligand>
</feature>
<evidence type="ECO:0000313" key="8">
    <source>
        <dbReference type="EMBL" id="GAK45645.1"/>
    </source>
</evidence>
<evidence type="ECO:0000256" key="2">
    <source>
        <dbReference type="ARBA" id="ARBA00022741"/>
    </source>
</evidence>
<dbReference type="Gene3D" id="3.40.50.20">
    <property type="match status" value="1"/>
</dbReference>
<dbReference type="GO" id="GO:0046872">
    <property type="term" value="F:metal ion binding"/>
    <property type="evidence" value="ECO:0007669"/>
    <property type="project" value="InterPro"/>
</dbReference>
<dbReference type="InterPro" id="IPR011761">
    <property type="entry name" value="ATP-grasp"/>
</dbReference>
<dbReference type="Pfam" id="PF17769">
    <property type="entry name" value="PurK_C"/>
    <property type="match status" value="1"/>
</dbReference>
<dbReference type="GO" id="GO:0006189">
    <property type="term" value="P:'de novo' IMP biosynthetic process"/>
    <property type="evidence" value="ECO:0007669"/>
    <property type="project" value="UniProtKB-UniRule"/>
</dbReference>
<dbReference type="InterPro" id="IPR054350">
    <property type="entry name" value="PurT/PurK_preATP-grasp"/>
</dbReference>
<sequence>MTNTPPSSTPLAPGARIGILGGGQLGRMLAVAAAELGFNCHIYCPEENPPAGEVAASTTCAAYEDESALTRFAESVDVVTYEFENVPEKAAALLEAHVPVRPGPLALATAQDRLREKTFLREAGIATAPFAAVSSLEDLKQAVATIGRPSILKTRRFGYDGKGQVKIEADTDLAAAFEEIGRQPAILEGFVPFTREISVIVARGTDGKIAAYDPGENVHKNHILHTTTVPASISEATAAEAMEIARKLIGALSYIGVMGVEMFHLETEGALVVNEIAPRVHNSGHWTQDGCAVSQFEQHIRAIAGWPLGDPARHADAQMLNLIGEDAHNWQAFAQDAKCHVHLYGKKQARPGRKMGHVNRIRALTR</sequence>
<comment type="function">
    <text evidence="6">Catalyzes the ATP-dependent conversion of 5-aminoimidazole ribonucleotide (AIR) and HCO(3)- to N5-carboxyaminoimidazole ribonucleotide (N5-CAIR).</text>
</comment>
<evidence type="ECO:0000256" key="6">
    <source>
        <dbReference type="RuleBase" id="RU361200"/>
    </source>
</evidence>
<feature type="binding site" evidence="5">
    <location>
        <position position="196"/>
    </location>
    <ligand>
        <name>ATP</name>
        <dbReference type="ChEBI" id="CHEBI:30616"/>
    </ligand>
</feature>
<keyword evidence="4 5" id="KW-0067">ATP-binding</keyword>
<keyword evidence="2 5" id="KW-0547">Nucleotide-binding</keyword>
<dbReference type="Gene3D" id="3.30.470.20">
    <property type="entry name" value="ATP-grasp fold, B domain"/>
    <property type="match status" value="1"/>
</dbReference>
<dbReference type="NCBIfam" id="NF004675">
    <property type="entry name" value="PRK06019.1-1"/>
    <property type="match status" value="1"/>
</dbReference>
<evidence type="ECO:0000259" key="7">
    <source>
        <dbReference type="PROSITE" id="PS50975"/>
    </source>
</evidence>
<feature type="binding site" evidence="5">
    <location>
        <begin position="274"/>
        <end position="275"/>
    </location>
    <ligand>
        <name>ATP</name>
        <dbReference type="ChEBI" id="CHEBI:30616"/>
    </ligand>
</feature>